<proteinExistence type="predicted"/>
<feature type="signal peptide" evidence="1">
    <location>
        <begin position="1"/>
        <end position="30"/>
    </location>
</feature>
<sequence>MRNRMPIPRLAAISVMPLALLGATAGTASGAPAAKAAAAKPAAAKAAFGLDATAYRDTTGRVAPAANVQTEGFSVRTAPSGETAVVDDSMASEGAISAANPHFVDLAWKTYSAKARYTVFRGDTVLAELPAGSTNFRDTTVAPGAKYQYRIVPQLVGDTAQARTFGLQVTVPAPQRGQSDLTAMRTSATSRAEAAAAATTTTLTWVTFIAQKRLDAPLIPGTSKPACTYGKGYAFGGDNHGFNWRSSSNRTAAHAVITWKSKKVQGHTSIGTTHVYKKKTGKLVAKRTASGSKMQVRKLGSGSGYGDIRMVTHATNPFCSKKLPNAIDGALQFKIRSNGNWEIRSGNHRQMPSHHIFIYNGGRVTDVYKRKAASPWCLSGSGAVGCQLANLTGYTGRYK</sequence>
<keyword evidence="3" id="KW-1185">Reference proteome</keyword>
<dbReference type="InterPro" id="IPR013783">
    <property type="entry name" value="Ig-like_fold"/>
</dbReference>
<protein>
    <submittedName>
        <fullName evidence="2">Uncharacterized protein</fullName>
    </submittedName>
</protein>
<accession>A0A919GFB6</accession>
<dbReference type="AlphaFoldDB" id="A0A919GFB6"/>
<gene>
    <name evidence="2" type="ORF">GCM10017771_09490</name>
</gene>
<reference evidence="2" key="1">
    <citation type="journal article" date="2014" name="Int. J. Syst. Evol. Microbiol.">
        <title>Complete genome sequence of Corynebacterium casei LMG S-19264T (=DSM 44701T), isolated from a smear-ripened cheese.</title>
        <authorList>
            <consortium name="US DOE Joint Genome Institute (JGI-PGF)"/>
            <person name="Walter F."/>
            <person name="Albersmeier A."/>
            <person name="Kalinowski J."/>
            <person name="Ruckert C."/>
        </authorList>
    </citation>
    <scope>NUCLEOTIDE SEQUENCE</scope>
    <source>
        <strain evidence="2">CGMCC 4.7403</strain>
    </source>
</reference>
<evidence type="ECO:0000256" key="1">
    <source>
        <dbReference type="SAM" id="SignalP"/>
    </source>
</evidence>
<feature type="chain" id="PRO_5038584028" evidence="1">
    <location>
        <begin position="31"/>
        <end position="399"/>
    </location>
</feature>
<keyword evidence="1" id="KW-0732">Signal</keyword>
<comment type="caution">
    <text evidence="2">The sequence shown here is derived from an EMBL/GenBank/DDBJ whole genome shotgun (WGS) entry which is preliminary data.</text>
</comment>
<evidence type="ECO:0000313" key="2">
    <source>
        <dbReference type="EMBL" id="GHH83223.1"/>
    </source>
</evidence>
<dbReference type="Proteomes" id="UP000603227">
    <property type="component" value="Unassembled WGS sequence"/>
</dbReference>
<dbReference type="EMBL" id="BNAT01000002">
    <property type="protein sequence ID" value="GHH83223.1"/>
    <property type="molecule type" value="Genomic_DNA"/>
</dbReference>
<organism evidence="2 3">
    <name type="scientific">Streptomyces capitiformicae</name>
    <dbReference type="NCBI Taxonomy" id="2014920"/>
    <lineage>
        <taxon>Bacteria</taxon>
        <taxon>Bacillati</taxon>
        <taxon>Actinomycetota</taxon>
        <taxon>Actinomycetes</taxon>
        <taxon>Kitasatosporales</taxon>
        <taxon>Streptomycetaceae</taxon>
        <taxon>Streptomyces</taxon>
    </lineage>
</organism>
<dbReference type="GO" id="GO:0005975">
    <property type="term" value="P:carbohydrate metabolic process"/>
    <property type="evidence" value="ECO:0007669"/>
    <property type="project" value="UniProtKB-ARBA"/>
</dbReference>
<name>A0A919GFB6_9ACTN</name>
<evidence type="ECO:0000313" key="3">
    <source>
        <dbReference type="Proteomes" id="UP000603227"/>
    </source>
</evidence>
<dbReference type="Gene3D" id="2.60.40.10">
    <property type="entry name" value="Immunoglobulins"/>
    <property type="match status" value="1"/>
</dbReference>
<reference evidence="2" key="2">
    <citation type="submission" date="2020-09" db="EMBL/GenBank/DDBJ databases">
        <authorList>
            <person name="Sun Q."/>
            <person name="Zhou Y."/>
        </authorList>
    </citation>
    <scope>NUCLEOTIDE SEQUENCE</scope>
    <source>
        <strain evidence="2">CGMCC 4.7403</strain>
    </source>
</reference>